<dbReference type="InterPro" id="IPR029058">
    <property type="entry name" value="AB_hydrolase_fold"/>
</dbReference>
<evidence type="ECO:0000313" key="2">
    <source>
        <dbReference type="Proteomes" id="UP000186601"/>
    </source>
</evidence>
<dbReference type="SUPFAM" id="SSF53474">
    <property type="entry name" value="alpha/beta-Hydrolases"/>
    <property type="match status" value="1"/>
</dbReference>
<keyword evidence="2" id="KW-1185">Reference proteome</keyword>
<dbReference type="AlphaFoldDB" id="A0A2R6PBY1"/>
<sequence>MAISRRTVVIAGLPVHVYSEGGLEAISGPVSVLFLLHGRMGSAHQIDSVAEEAMKVVSEKRQSKEASIGLIVVTFDQRNHGERLVDTFANGAWKENGNDRHAIDMYATYVGTAKDVSYLIDFLPSYIFPSGEAEVVQWSVGGISLGGHASWIVLRQEPRITLGIPIIGCPDYLKLISGRAKESEIPFEPPYIPKTFLSYIQQHDPAQASYTISEASNPFLGKKILVLSGADDPLVQWSCSQEFVENLQVGSEGVKKYIAYPGVAHQCTPDMVKEMANFVWDNVLVVA</sequence>
<dbReference type="EMBL" id="MLYV02000506">
    <property type="protein sequence ID" value="PSR88599.1"/>
    <property type="molecule type" value="Genomic_DNA"/>
</dbReference>
<evidence type="ECO:0000313" key="1">
    <source>
        <dbReference type="EMBL" id="PSR88599.1"/>
    </source>
</evidence>
<gene>
    <name evidence="1" type="ORF">PHLCEN_2v5126</name>
</gene>
<organism evidence="1 2">
    <name type="scientific">Hermanssonia centrifuga</name>
    <dbReference type="NCBI Taxonomy" id="98765"/>
    <lineage>
        <taxon>Eukaryota</taxon>
        <taxon>Fungi</taxon>
        <taxon>Dikarya</taxon>
        <taxon>Basidiomycota</taxon>
        <taxon>Agaricomycotina</taxon>
        <taxon>Agaricomycetes</taxon>
        <taxon>Polyporales</taxon>
        <taxon>Meruliaceae</taxon>
        <taxon>Hermanssonia</taxon>
    </lineage>
</organism>
<name>A0A2R6PBY1_9APHY</name>
<dbReference type="PANTHER" id="PTHR47381:SF3">
    <property type="entry name" value="ALPHA_BETA-HYDROLASES SUPERFAMILY PROTEIN"/>
    <property type="match status" value="1"/>
</dbReference>
<protein>
    <submittedName>
        <fullName evidence="1">Uncharacterized protein</fullName>
    </submittedName>
</protein>
<dbReference type="Proteomes" id="UP000186601">
    <property type="component" value="Unassembled WGS sequence"/>
</dbReference>
<reference evidence="1 2" key="1">
    <citation type="submission" date="2018-02" db="EMBL/GenBank/DDBJ databases">
        <title>Genome sequence of the basidiomycete white-rot fungus Phlebia centrifuga.</title>
        <authorList>
            <person name="Granchi Z."/>
            <person name="Peng M."/>
            <person name="de Vries R.P."/>
            <person name="Hilden K."/>
            <person name="Makela M.R."/>
            <person name="Grigoriev I."/>
            <person name="Riley R."/>
        </authorList>
    </citation>
    <scope>NUCLEOTIDE SEQUENCE [LARGE SCALE GENOMIC DNA]</scope>
    <source>
        <strain evidence="1 2">FBCC195</strain>
    </source>
</reference>
<comment type="caution">
    <text evidence="1">The sequence shown here is derived from an EMBL/GenBank/DDBJ whole genome shotgun (WGS) entry which is preliminary data.</text>
</comment>
<dbReference type="STRING" id="98765.A0A2R6PBY1"/>
<dbReference type="OrthoDB" id="2152248at2759"/>
<accession>A0A2R6PBY1</accession>
<dbReference type="Gene3D" id="3.40.50.1820">
    <property type="entry name" value="alpha/beta hydrolase"/>
    <property type="match status" value="1"/>
</dbReference>
<dbReference type="PANTHER" id="PTHR47381">
    <property type="entry name" value="ALPHA/BETA-HYDROLASES SUPERFAMILY PROTEIN"/>
    <property type="match status" value="1"/>
</dbReference>
<proteinExistence type="predicted"/>